<evidence type="ECO:0000256" key="1">
    <source>
        <dbReference type="SAM" id="MobiDB-lite"/>
    </source>
</evidence>
<dbReference type="EMBL" id="LSMT01000614">
    <property type="protein sequence ID" value="PFX15756.1"/>
    <property type="molecule type" value="Genomic_DNA"/>
</dbReference>
<sequence length="436" mass="48708">METWINTGDIEMTSTACAVPTVVEDSDMPLITEFDVLHALTNLNPRKAAGPDDIGNWLLREYAVIPAQPITSILTASFREQRLPASWKLADVVPLPKQKPAVDATKHLRPISLMPAISKVAKDFVVLRYVSPAVLHIIDLNQYGGIPRSSTLYPLIFMVHNWSQATDATGAAVRVVFFDYHKAFDLIDHNLLARKIEALHMPRWVRVWVLDFLSDRKQRVRLSSDCRSEWGSVPAGVPQGTKLGPWLFLLMINDLEVDALTWKLSTIYIYDLQEAKRELHRVLHGVGLYILSSLVRKFCDFPENDVSPMTTKVTADPCSSYFLTNLSPNWAQGKVRLVQVSEEFELKKFELAWFYFNSGSSLWEGWWPHVFDYPLGLLTSITMTTVEGTTGTSEMEQSASASVHKVKVVAPCNTGSGTSSSKLSGGTPRLSGLITQ</sequence>
<dbReference type="InterPro" id="IPR000477">
    <property type="entry name" value="RT_dom"/>
</dbReference>
<dbReference type="STRING" id="50429.A0A2B4RF10"/>
<keyword evidence="4" id="KW-1185">Reference proteome</keyword>
<dbReference type="Pfam" id="PF00078">
    <property type="entry name" value="RVT_1"/>
    <property type="match status" value="1"/>
</dbReference>
<dbReference type="OrthoDB" id="5959732at2759"/>
<feature type="domain" description="Reverse transcriptase" evidence="2">
    <location>
        <begin position="76"/>
        <end position="326"/>
    </location>
</feature>
<feature type="region of interest" description="Disordered" evidence="1">
    <location>
        <begin position="415"/>
        <end position="436"/>
    </location>
</feature>
<evidence type="ECO:0000313" key="4">
    <source>
        <dbReference type="Proteomes" id="UP000225706"/>
    </source>
</evidence>
<comment type="caution">
    <text evidence="3">The sequence shown here is derived from an EMBL/GenBank/DDBJ whole genome shotgun (WGS) entry which is preliminary data.</text>
</comment>
<feature type="compositionally biased region" description="Low complexity" evidence="1">
    <location>
        <begin position="415"/>
        <end position="427"/>
    </location>
</feature>
<dbReference type="GO" id="GO:0003964">
    <property type="term" value="F:RNA-directed DNA polymerase activity"/>
    <property type="evidence" value="ECO:0007669"/>
    <property type="project" value="UniProtKB-KW"/>
</dbReference>
<dbReference type="PANTHER" id="PTHR47510:SF3">
    <property type="entry name" value="ENDO_EXONUCLEASE_PHOSPHATASE DOMAIN-CONTAINING PROTEIN"/>
    <property type="match status" value="1"/>
</dbReference>
<name>A0A2B4RF10_STYPI</name>
<keyword evidence="3" id="KW-0808">Transferase</keyword>
<proteinExistence type="predicted"/>
<reference evidence="4" key="1">
    <citation type="journal article" date="2017" name="bioRxiv">
        <title>Comparative analysis of the genomes of Stylophora pistillata and Acropora digitifera provides evidence for extensive differences between species of corals.</title>
        <authorList>
            <person name="Voolstra C.R."/>
            <person name="Li Y."/>
            <person name="Liew Y.J."/>
            <person name="Baumgarten S."/>
            <person name="Zoccola D."/>
            <person name="Flot J.-F."/>
            <person name="Tambutte S."/>
            <person name="Allemand D."/>
            <person name="Aranda M."/>
        </authorList>
    </citation>
    <scope>NUCLEOTIDE SEQUENCE [LARGE SCALE GENOMIC DNA]</scope>
</reference>
<keyword evidence="3" id="KW-0695">RNA-directed DNA polymerase</keyword>
<evidence type="ECO:0000313" key="3">
    <source>
        <dbReference type="EMBL" id="PFX15756.1"/>
    </source>
</evidence>
<dbReference type="Proteomes" id="UP000225706">
    <property type="component" value="Unassembled WGS sequence"/>
</dbReference>
<dbReference type="PANTHER" id="PTHR47510">
    <property type="entry name" value="REVERSE TRANSCRIPTASE DOMAIN-CONTAINING PROTEIN"/>
    <property type="match status" value="1"/>
</dbReference>
<evidence type="ECO:0000259" key="2">
    <source>
        <dbReference type="PROSITE" id="PS50878"/>
    </source>
</evidence>
<gene>
    <name evidence="3" type="ORF">AWC38_SpisGene20011</name>
</gene>
<organism evidence="3 4">
    <name type="scientific">Stylophora pistillata</name>
    <name type="common">Smooth cauliflower coral</name>
    <dbReference type="NCBI Taxonomy" id="50429"/>
    <lineage>
        <taxon>Eukaryota</taxon>
        <taxon>Metazoa</taxon>
        <taxon>Cnidaria</taxon>
        <taxon>Anthozoa</taxon>
        <taxon>Hexacorallia</taxon>
        <taxon>Scleractinia</taxon>
        <taxon>Astrocoeniina</taxon>
        <taxon>Pocilloporidae</taxon>
        <taxon>Stylophora</taxon>
    </lineage>
</organism>
<accession>A0A2B4RF10</accession>
<protein>
    <submittedName>
        <fullName evidence="3">Putative RNA-directed DNA polymerase from transposon X-element</fullName>
    </submittedName>
</protein>
<keyword evidence="3" id="KW-0548">Nucleotidyltransferase</keyword>
<dbReference type="AlphaFoldDB" id="A0A2B4RF10"/>
<dbReference type="PROSITE" id="PS50878">
    <property type="entry name" value="RT_POL"/>
    <property type="match status" value="1"/>
</dbReference>